<dbReference type="InterPro" id="IPR014917">
    <property type="entry name" value="DUF1800"/>
</dbReference>
<gene>
    <name evidence="3" type="ORF">GCM10009107_49960</name>
</gene>
<evidence type="ECO:0000256" key="2">
    <source>
        <dbReference type="SAM" id="SignalP"/>
    </source>
</evidence>
<dbReference type="Proteomes" id="UP001500279">
    <property type="component" value="Unassembled WGS sequence"/>
</dbReference>
<protein>
    <submittedName>
        <fullName evidence="3">DUF1800 domain-containing protein</fullName>
    </submittedName>
</protein>
<proteinExistence type="predicted"/>
<dbReference type="PROSITE" id="PS51318">
    <property type="entry name" value="TAT"/>
    <property type="match status" value="1"/>
</dbReference>
<feature type="signal peptide" evidence="2">
    <location>
        <begin position="1"/>
        <end position="27"/>
    </location>
</feature>
<name>A0ABP3VS15_9BURK</name>
<evidence type="ECO:0000256" key="1">
    <source>
        <dbReference type="SAM" id="MobiDB-lite"/>
    </source>
</evidence>
<feature type="region of interest" description="Disordered" evidence="1">
    <location>
        <begin position="34"/>
        <end position="55"/>
    </location>
</feature>
<dbReference type="RefSeq" id="WP_231011113.1">
    <property type="nucleotide sequence ID" value="NZ_BAAAEW010000042.1"/>
</dbReference>
<comment type="caution">
    <text evidence="3">The sequence shown here is derived from an EMBL/GenBank/DDBJ whole genome shotgun (WGS) entry which is preliminary data.</text>
</comment>
<accession>A0ABP3VS15</accession>
<evidence type="ECO:0000313" key="3">
    <source>
        <dbReference type="EMBL" id="GAA0764170.1"/>
    </source>
</evidence>
<keyword evidence="4" id="KW-1185">Reference proteome</keyword>
<feature type="chain" id="PRO_5047205181" evidence="2">
    <location>
        <begin position="28"/>
        <end position="536"/>
    </location>
</feature>
<dbReference type="EMBL" id="BAAAEW010000042">
    <property type="protein sequence ID" value="GAA0764170.1"/>
    <property type="molecule type" value="Genomic_DNA"/>
</dbReference>
<reference evidence="4" key="1">
    <citation type="journal article" date="2019" name="Int. J. Syst. Evol. Microbiol.">
        <title>The Global Catalogue of Microorganisms (GCM) 10K type strain sequencing project: providing services to taxonomists for standard genome sequencing and annotation.</title>
        <authorList>
            <consortium name="The Broad Institute Genomics Platform"/>
            <consortium name="The Broad Institute Genome Sequencing Center for Infectious Disease"/>
            <person name="Wu L."/>
            <person name="Ma J."/>
        </authorList>
    </citation>
    <scope>NUCLEOTIDE SEQUENCE [LARGE SCALE GENOMIC DNA]</scope>
    <source>
        <strain evidence="4">JCM 15503</strain>
    </source>
</reference>
<dbReference type="Pfam" id="PF08811">
    <property type="entry name" value="DUF1800"/>
    <property type="match status" value="1"/>
</dbReference>
<feature type="compositionally biased region" description="Pro residues" evidence="1">
    <location>
        <begin position="41"/>
        <end position="51"/>
    </location>
</feature>
<dbReference type="InterPro" id="IPR006311">
    <property type="entry name" value="TAT_signal"/>
</dbReference>
<sequence>MLTPSSQPTLRRRSWLAGMGLGAAALATGCSAPAVQSAPAPATPEPAPGTPLGPVSVEDRQWLERLSWGANDSLAREFQAMGRERWLAMQLTPQWPPTLPPVVKAQIDALDISRKPMLALARASDEQRKAWVAMKGDEQVAARQAWQQEMARLTTEAVNRQLLRSLYAREQLQDQMGWFWFNHFNVYAQKANLRVMMGDYDDTIRPLALGRFRDLLGAVVYHPAMLRYLDNDQNRVGKLNENLGRELLELHTLGVDGGYSQQDVQEMARVLTGFGLQIEEQNPRMKPEFEAQYLRRGLFEFNPQRHDPGSKKVLGETVQGQGGVAELNGVLDRLARHPSTARHICRKIAVYLVADEPSPALVQKLSARYLASDGRIDQVLRELFAAPEFAASLNKRFKDPMQFVLSAVRQCHDGQTVVNTQPIRGWLQRLGEAPYMRVTPDGYPLESSAWNGQGQLTARFELARIIVTGGNVNNHLFRAEGDPPLAQVPQARARGELFKAAIEPTLAQATKLALTQAATPREADALWLSSPEFMWR</sequence>
<keyword evidence="2" id="KW-0732">Signal</keyword>
<organism evidence="3 4">
    <name type="scientific">Ideonella azotifigens</name>
    <dbReference type="NCBI Taxonomy" id="513160"/>
    <lineage>
        <taxon>Bacteria</taxon>
        <taxon>Pseudomonadati</taxon>
        <taxon>Pseudomonadota</taxon>
        <taxon>Betaproteobacteria</taxon>
        <taxon>Burkholderiales</taxon>
        <taxon>Sphaerotilaceae</taxon>
        <taxon>Ideonella</taxon>
    </lineage>
</organism>
<evidence type="ECO:0000313" key="4">
    <source>
        <dbReference type="Proteomes" id="UP001500279"/>
    </source>
</evidence>